<dbReference type="CDD" id="cd03257">
    <property type="entry name" value="ABC_NikE_OppD_transporters"/>
    <property type="match status" value="1"/>
</dbReference>
<dbReference type="InterPro" id="IPR050388">
    <property type="entry name" value="ABC_Ni/Peptide_Import"/>
</dbReference>
<comment type="caution">
    <text evidence="11">The sequence shown here is derived from an EMBL/GenBank/DDBJ whole genome shotgun (WGS) entry which is preliminary data.</text>
</comment>
<dbReference type="PANTHER" id="PTHR43297">
    <property type="entry name" value="OLIGOPEPTIDE TRANSPORT ATP-BINDING PROTEIN APPD"/>
    <property type="match status" value="1"/>
</dbReference>
<sequence>MRGLTITGAAGPLVRDVSFEVGAGERVGVIGTSGSGKTLTCLAVAGLLPATLAMTGSITLAGGDLELTTASERELAAVRGSRVGMVFQEPMTALNPTWKVGRQVAGAMRRRVPPRRSATAVLDLLARTGLDDPARIADSYPHQLSGGQRQRIVLAIALADRPDLLVCDEPTTALDVTVQARVLALIAARTREVGSALLFISHDLAVVASVCDRILVMDDGAIVESGPVVRLLTAPEHDRTRALLADADLGGTR</sequence>
<dbReference type="PANTHER" id="PTHR43297:SF14">
    <property type="entry name" value="ATPASE AAA-TYPE CORE DOMAIN-CONTAINING PROTEIN"/>
    <property type="match status" value="1"/>
</dbReference>
<protein>
    <submittedName>
        <fullName evidence="11">ABC transporter ATP-binding protein</fullName>
    </submittedName>
</protein>
<dbReference type="AlphaFoldDB" id="A0A938YLN7"/>
<proteinExistence type="inferred from homology"/>
<evidence type="ECO:0000256" key="3">
    <source>
        <dbReference type="ARBA" id="ARBA00022448"/>
    </source>
</evidence>
<evidence type="ECO:0000256" key="2">
    <source>
        <dbReference type="ARBA" id="ARBA00005417"/>
    </source>
</evidence>
<evidence type="ECO:0000256" key="4">
    <source>
        <dbReference type="ARBA" id="ARBA00022475"/>
    </source>
</evidence>
<dbReference type="InterPro" id="IPR017871">
    <property type="entry name" value="ABC_transporter-like_CS"/>
</dbReference>
<dbReference type="GO" id="GO:0016887">
    <property type="term" value="F:ATP hydrolysis activity"/>
    <property type="evidence" value="ECO:0007669"/>
    <property type="project" value="InterPro"/>
</dbReference>
<feature type="domain" description="ABC transporter" evidence="10">
    <location>
        <begin position="1"/>
        <end position="244"/>
    </location>
</feature>
<dbReference type="SMART" id="SM00382">
    <property type="entry name" value="AAA"/>
    <property type="match status" value="1"/>
</dbReference>
<dbReference type="Gene3D" id="3.40.50.300">
    <property type="entry name" value="P-loop containing nucleotide triphosphate hydrolases"/>
    <property type="match status" value="1"/>
</dbReference>
<dbReference type="PROSITE" id="PS00211">
    <property type="entry name" value="ABC_TRANSPORTER_1"/>
    <property type="match status" value="1"/>
</dbReference>
<name>A0A938YLN7_9ACTN</name>
<evidence type="ECO:0000313" key="12">
    <source>
        <dbReference type="Proteomes" id="UP000663801"/>
    </source>
</evidence>
<comment type="subcellular location">
    <subcellularLocation>
        <location evidence="1">Cell membrane</location>
        <topology evidence="1">Peripheral membrane protein</topology>
    </subcellularLocation>
</comment>
<organism evidence="11 12">
    <name type="scientific">Nakamurella flavida</name>
    <dbReference type="NCBI Taxonomy" id="363630"/>
    <lineage>
        <taxon>Bacteria</taxon>
        <taxon>Bacillati</taxon>
        <taxon>Actinomycetota</taxon>
        <taxon>Actinomycetes</taxon>
        <taxon>Nakamurellales</taxon>
        <taxon>Nakamurellaceae</taxon>
        <taxon>Nakamurella</taxon>
    </lineage>
</organism>
<evidence type="ECO:0000256" key="9">
    <source>
        <dbReference type="ARBA" id="ARBA00023136"/>
    </source>
</evidence>
<dbReference type="Pfam" id="PF00005">
    <property type="entry name" value="ABC_tran"/>
    <property type="match status" value="1"/>
</dbReference>
<dbReference type="InterPro" id="IPR027417">
    <property type="entry name" value="P-loop_NTPase"/>
</dbReference>
<keyword evidence="4" id="KW-1003">Cell membrane</keyword>
<dbReference type="EMBL" id="JAERWL010000002">
    <property type="protein sequence ID" value="MBM9475195.1"/>
    <property type="molecule type" value="Genomic_DNA"/>
</dbReference>
<dbReference type="Proteomes" id="UP000663801">
    <property type="component" value="Unassembled WGS sequence"/>
</dbReference>
<dbReference type="PROSITE" id="PS50893">
    <property type="entry name" value="ABC_TRANSPORTER_2"/>
    <property type="match status" value="1"/>
</dbReference>
<keyword evidence="8" id="KW-1278">Translocase</keyword>
<dbReference type="InterPro" id="IPR003439">
    <property type="entry name" value="ABC_transporter-like_ATP-bd"/>
</dbReference>
<keyword evidence="7 11" id="KW-0067">ATP-binding</keyword>
<reference evidence="11" key="1">
    <citation type="submission" date="2021-01" db="EMBL/GenBank/DDBJ databases">
        <title>KCTC 19127 draft genome.</title>
        <authorList>
            <person name="An D."/>
        </authorList>
    </citation>
    <scope>NUCLEOTIDE SEQUENCE</scope>
    <source>
        <strain evidence="11">KCTC 19127</strain>
    </source>
</reference>
<dbReference type="InterPro" id="IPR003593">
    <property type="entry name" value="AAA+_ATPase"/>
</dbReference>
<evidence type="ECO:0000256" key="1">
    <source>
        <dbReference type="ARBA" id="ARBA00004202"/>
    </source>
</evidence>
<accession>A0A938YLN7</accession>
<evidence type="ECO:0000256" key="8">
    <source>
        <dbReference type="ARBA" id="ARBA00022967"/>
    </source>
</evidence>
<dbReference type="GO" id="GO:0005886">
    <property type="term" value="C:plasma membrane"/>
    <property type="evidence" value="ECO:0007669"/>
    <property type="project" value="UniProtKB-SubCell"/>
</dbReference>
<keyword evidence="3" id="KW-0813">Transport</keyword>
<keyword evidence="5" id="KW-0997">Cell inner membrane</keyword>
<keyword evidence="6" id="KW-0547">Nucleotide-binding</keyword>
<evidence type="ECO:0000313" key="11">
    <source>
        <dbReference type="EMBL" id="MBM9475195.1"/>
    </source>
</evidence>
<evidence type="ECO:0000256" key="5">
    <source>
        <dbReference type="ARBA" id="ARBA00022519"/>
    </source>
</evidence>
<evidence type="ECO:0000259" key="10">
    <source>
        <dbReference type="PROSITE" id="PS50893"/>
    </source>
</evidence>
<evidence type="ECO:0000256" key="7">
    <source>
        <dbReference type="ARBA" id="ARBA00022840"/>
    </source>
</evidence>
<evidence type="ECO:0000256" key="6">
    <source>
        <dbReference type="ARBA" id="ARBA00022741"/>
    </source>
</evidence>
<gene>
    <name evidence="11" type="ORF">JL107_01930</name>
</gene>
<dbReference type="GO" id="GO:0005524">
    <property type="term" value="F:ATP binding"/>
    <property type="evidence" value="ECO:0007669"/>
    <property type="project" value="UniProtKB-KW"/>
</dbReference>
<dbReference type="SUPFAM" id="SSF52540">
    <property type="entry name" value="P-loop containing nucleoside triphosphate hydrolases"/>
    <property type="match status" value="1"/>
</dbReference>
<comment type="similarity">
    <text evidence="2">Belongs to the ABC transporter superfamily.</text>
</comment>
<keyword evidence="9" id="KW-0472">Membrane</keyword>
<keyword evidence="12" id="KW-1185">Reference proteome</keyword>